<dbReference type="PANTHER" id="PTHR16301">
    <property type="entry name" value="IMPACT-RELATED"/>
    <property type="match status" value="1"/>
</dbReference>
<name>A0A4P9YJV5_ROZAC</name>
<dbReference type="AlphaFoldDB" id="A0A4P9YJV5"/>
<sequence>PLEIFKSDPITDRKSVFTAYACRVTDLSTVNSFRTALLRDPRVANATHNIMAYRFRRSTDKHEINGNHKITGTLEIDEDYFDDGETAAGRRLLMLLQNMKKINVAVIVSRSFGGIKLGPVRFKWINEAAKLVLKD</sequence>
<dbReference type="PANTHER" id="PTHR16301:SF25">
    <property type="entry name" value="PROTEIN IMPACT"/>
    <property type="match status" value="1"/>
</dbReference>
<evidence type="ECO:0000256" key="1">
    <source>
        <dbReference type="ARBA" id="ARBA00007665"/>
    </source>
</evidence>
<protein>
    <recommendedName>
        <fullName evidence="2">Impact N-terminal domain-containing protein</fullName>
    </recommendedName>
</protein>
<dbReference type="InterPro" id="IPR020568">
    <property type="entry name" value="Ribosomal_Su5_D2-typ_SF"/>
</dbReference>
<feature type="non-terminal residue" evidence="3">
    <location>
        <position position="1"/>
    </location>
</feature>
<dbReference type="InterPro" id="IPR023582">
    <property type="entry name" value="Impact"/>
</dbReference>
<evidence type="ECO:0000313" key="4">
    <source>
        <dbReference type="Proteomes" id="UP000281549"/>
    </source>
</evidence>
<comment type="similarity">
    <text evidence="1">Belongs to the IMPACT family.</text>
</comment>
<dbReference type="GO" id="GO:0006446">
    <property type="term" value="P:regulation of translational initiation"/>
    <property type="evidence" value="ECO:0007669"/>
    <property type="project" value="TreeGrafter"/>
</dbReference>
<organism evidence="3 4">
    <name type="scientific">Rozella allomycis (strain CSF55)</name>
    <dbReference type="NCBI Taxonomy" id="988480"/>
    <lineage>
        <taxon>Eukaryota</taxon>
        <taxon>Fungi</taxon>
        <taxon>Fungi incertae sedis</taxon>
        <taxon>Cryptomycota</taxon>
        <taxon>Cryptomycota incertae sedis</taxon>
        <taxon>Rozella</taxon>
    </lineage>
</organism>
<dbReference type="InterPro" id="IPR036956">
    <property type="entry name" value="Impact_N_sf"/>
</dbReference>
<accession>A0A4P9YJV5</accession>
<feature type="non-terminal residue" evidence="3">
    <location>
        <position position="135"/>
    </location>
</feature>
<reference evidence="4" key="1">
    <citation type="journal article" date="2018" name="Nat. Microbiol.">
        <title>Leveraging single-cell genomics to expand the fungal tree of life.</title>
        <authorList>
            <person name="Ahrendt S.R."/>
            <person name="Quandt C.A."/>
            <person name="Ciobanu D."/>
            <person name="Clum A."/>
            <person name="Salamov A."/>
            <person name="Andreopoulos B."/>
            <person name="Cheng J.F."/>
            <person name="Woyke T."/>
            <person name="Pelin A."/>
            <person name="Henrissat B."/>
            <person name="Reynolds N.K."/>
            <person name="Benny G.L."/>
            <person name="Smith M.E."/>
            <person name="James T.Y."/>
            <person name="Grigoriev I.V."/>
        </authorList>
    </citation>
    <scope>NUCLEOTIDE SEQUENCE [LARGE SCALE GENOMIC DNA]</scope>
    <source>
        <strain evidence="4">CSF55</strain>
    </source>
</reference>
<dbReference type="InterPro" id="IPR001498">
    <property type="entry name" value="Impact_N"/>
</dbReference>
<dbReference type="Pfam" id="PF01205">
    <property type="entry name" value="Impact_N"/>
    <property type="match status" value="1"/>
</dbReference>
<dbReference type="Proteomes" id="UP000281549">
    <property type="component" value="Unassembled WGS sequence"/>
</dbReference>
<gene>
    <name evidence="3" type="ORF">ROZALSC1DRAFT_5210</name>
</gene>
<evidence type="ECO:0000313" key="3">
    <source>
        <dbReference type="EMBL" id="RKP18730.1"/>
    </source>
</evidence>
<dbReference type="Gene3D" id="3.30.230.30">
    <property type="entry name" value="Impact, N-terminal domain"/>
    <property type="match status" value="1"/>
</dbReference>
<dbReference type="GO" id="GO:0005737">
    <property type="term" value="C:cytoplasm"/>
    <property type="evidence" value="ECO:0007669"/>
    <property type="project" value="TreeGrafter"/>
</dbReference>
<evidence type="ECO:0000259" key="2">
    <source>
        <dbReference type="Pfam" id="PF01205"/>
    </source>
</evidence>
<feature type="domain" description="Impact N-terminal" evidence="2">
    <location>
        <begin position="13"/>
        <end position="133"/>
    </location>
</feature>
<dbReference type="GO" id="GO:0140469">
    <property type="term" value="P:GCN2-mediated signaling"/>
    <property type="evidence" value="ECO:0007669"/>
    <property type="project" value="TreeGrafter"/>
</dbReference>
<proteinExistence type="inferred from homology"/>
<dbReference type="SUPFAM" id="SSF54211">
    <property type="entry name" value="Ribosomal protein S5 domain 2-like"/>
    <property type="match status" value="1"/>
</dbReference>
<dbReference type="EMBL" id="ML005382">
    <property type="protein sequence ID" value="RKP18730.1"/>
    <property type="molecule type" value="Genomic_DNA"/>
</dbReference>